<sequence>WRLIVTIAVMVIGAAMCRAHLKRYGKHKDSHQYAEDDPNTKHKIKPVGPWQFFFYQTLPLRAMSRLWGQCNDIELPVWLREPVFRFYSYLFGVNLDEMADPDLTHYKNLGEFFYREIRPELRPIDDADIVSPADGTILHVGIIDGGQVEQVKGMTYSVDALLGPDIKAPSRAIKSFPHNPNDIDVIERDKNFAILNGITYTLDDLIGNDNAAENQNAQSQIDTVGDKSAISPSSSASAAVAKAMSSGYTVSSADKELFFVVIYLAPGDYHRFHSPANWVVTTRRHFTGELFSVSPYLQDRLEGLLALNERVALLGRWRHGFFSMTPVGATNVGSIKINFDQDLRTNTYYERVHSNQEPATGKPRKSKKNMMYEASYKAASRMLGGYPCTRGAQIGGFNLGSTIVLIFEAPKTFNFCVKNGQKIKVGEKLGDMS</sequence>
<comment type="cofactor">
    <cofactor evidence="1">
        <name>pyruvate</name>
        <dbReference type="ChEBI" id="CHEBI:15361"/>
    </cofactor>
</comment>
<dbReference type="PANTHER" id="PTHR10067">
    <property type="entry name" value="PHOSPHATIDYLSERINE DECARBOXYLASE"/>
    <property type="match status" value="1"/>
</dbReference>
<evidence type="ECO:0000256" key="12">
    <source>
        <dbReference type="ARBA" id="ARBA00023264"/>
    </source>
</evidence>
<comment type="pathway">
    <text evidence="2">Lipid metabolism.</text>
</comment>
<dbReference type="NCBIfam" id="TIGR00163">
    <property type="entry name" value="PS_decarb"/>
    <property type="match status" value="1"/>
</dbReference>
<evidence type="ECO:0000256" key="1">
    <source>
        <dbReference type="ARBA" id="ARBA00001928"/>
    </source>
</evidence>
<keyword evidence="7" id="KW-1133">Transmembrane helix</keyword>
<dbReference type="InterPro" id="IPR033661">
    <property type="entry name" value="PSD_type1_euk"/>
</dbReference>
<evidence type="ECO:0000256" key="11">
    <source>
        <dbReference type="ARBA" id="ARBA00023239"/>
    </source>
</evidence>
<evidence type="ECO:0000313" key="17">
    <source>
        <dbReference type="Proteomes" id="UP000095023"/>
    </source>
</evidence>
<dbReference type="GO" id="GO:0006122">
    <property type="term" value="P:mitochondrial electron transport, ubiquinol to cytochrome c"/>
    <property type="evidence" value="ECO:0007669"/>
    <property type="project" value="EnsemblFungi"/>
</dbReference>
<evidence type="ECO:0000256" key="7">
    <source>
        <dbReference type="ARBA" id="ARBA00022989"/>
    </source>
</evidence>
<dbReference type="GO" id="GO:0005789">
    <property type="term" value="C:endoplasmic reticulum membrane"/>
    <property type="evidence" value="ECO:0007669"/>
    <property type="project" value="EnsemblFungi"/>
</dbReference>
<evidence type="ECO:0000256" key="4">
    <source>
        <dbReference type="ARBA" id="ARBA00022516"/>
    </source>
</evidence>
<feature type="non-terminal residue" evidence="16">
    <location>
        <position position="1"/>
    </location>
</feature>
<dbReference type="GO" id="GO:0005811">
    <property type="term" value="C:lipid droplet"/>
    <property type="evidence" value="ECO:0007669"/>
    <property type="project" value="EnsemblFungi"/>
</dbReference>
<evidence type="ECO:0000256" key="10">
    <source>
        <dbReference type="ARBA" id="ARBA00023209"/>
    </source>
</evidence>
<keyword evidence="8" id="KW-0443">Lipid metabolism</keyword>
<feature type="non-terminal residue" evidence="16">
    <location>
        <position position="433"/>
    </location>
</feature>
<protein>
    <recommendedName>
        <fullName evidence="3">phosphatidylserine decarboxylase</fullName>
        <ecNumber evidence="3">4.1.1.65</ecNumber>
    </recommendedName>
</protein>
<dbReference type="GO" id="GO:0016540">
    <property type="term" value="P:protein autoprocessing"/>
    <property type="evidence" value="ECO:0007669"/>
    <property type="project" value="EnsemblFungi"/>
</dbReference>
<dbReference type="PANTHER" id="PTHR10067:SF6">
    <property type="entry name" value="PHOSPHATIDYLSERINE DECARBOXYLASE PROENZYME, MITOCHONDRIAL"/>
    <property type="match status" value="1"/>
</dbReference>
<reference evidence="17" key="1">
    <citation type="submission" date="2016-02" db="EMBL/GenBank/DDBJ databases">
        <title>Comparative genomics of biotechnologically important yeasts.</title>
        <authorList>
            <consortium name="DOE Joint Genome Institute"/>
            <person name="Riley R."/>
            <person name="Haridas S."/>
            <person name="Wolfe K.H."/>
            <person name="Lopes M.R."/>
            <person name="Hittinger C.T."/>
            <person name="Goker M."/>
            <person name="Salamov A."/>
            <person name="Wisecaver J."/>
            <person name="Long T.M."/>
            <person name="Aerts A.L."/>
            <person name="Barry K."/>
            <person name="Choi C."/>
            <person name="Clum A."/>
            <person name="Coughlan A.Y."/>
            <person name="Deshpande S."/>
            <person name="Douglass A.P."/>
            <person name="Hanson S.J."/>
            <person name="Klenk H.-P."/>
            <person name="Labutti K."/>
            <person name="Lapidus A."/>
            <person name="Lindquist E."/>
            <person name="Lipzen A."/>
            <person name="Meier-Kolthoff J.P."/>
            <person name="Ohm R.A."/>
            <person name="Otillar R.P."/>
            <person name="Pangilinan J."/>
            <person name="Peng Y."/>
            <person name="Rokas A."/>
            <person name="Rosa C.A."/>
            <person name="Scheuner C."/>
            <person name="Sibirny A.A."/>
            <person name="Slot J.C."/>
            <person name="Stielow J.B."/>
            <person name="Sun H."/>
            <person name="Kurtzman C.P."/>
            <person name="Blackwell M."/>
            <person name="Jeffries T.W."/>
            <person name="Grigoriev I.V."/>
        </authorList>
    </citation>
    <scope>NUCLEOTIDE SEQUENCE [LARGE SCALE GENOMIC DNA]</scope>
    <source>
        <strain evidence="17">NRRL Y-17796</strain>
    </source>
</reference>
<keyword evidence="4" id="KW-0444">Lipid biosynthesis</keyword>
<dbReference type="Pfam" id="PF02666">
    <property type="entry name" value="PS_Dcarbxylase"/>
    <property type="match status" value="2"/>
</dbReference>
<dbReference type="GO" id="GO:0004609">
    <property type="term" value="F:phosphatidylserine decarboxylase activity"/>
    <property type="evidence" value="ECO:0007669"/>
    <property type="project" value="UniProtKB-EC"/>
</dbReference>
<dbReference type="InterPro" id="IPR003817">
    <property type="entry name" value="PS_Dcarbxylase"/>
</dbReference>
<evidence type="ECO:0000256" key="5">
    <source>
        <dbReference type="ARBA" id="ARBA00022692"/>
    </source>
</evidence>
<keyword evidence="12" id="KW-1208">Phospholipid metabolism</keyword>
<evidence type="ECO:0000313" key="16">
    <source>
        <dbReference type="EMBL" id="ODV91789.1"/>
    </source>
</evidence>
<dbReference type="AlphaFoldDB" id="A0A1E4TJ73"/>
<keyword evidence="5" id="KW-0812">Transmembrane</keyword>
<dbReference type="GO" id="GO:0006646">
    <property type="term" value="P:phosphatidylethanolamine biosynthetic process"/>
    <property type="evidence" value="ECO:0007669"/>
    <property type="project" value="UniProtKB-UniPathway"/>
</dbReference>
<keyword evidence="10" id="KW-0594">Phospholipid biosynthesis</keyword>
<name>A0A1E4TJ73_9ASCO</name>
<keyword evidence="15" id="KW-0732">Signal</keyword>
<organism evidence="16 17">
    <name type="scientific">Tortispora caseinolytica NRRL Y-17796</name>
    <dbReference type="NCBI Taxonomy" id="767744"/>
    <lineage>
        <taxon>Eukaryota</taxon>
        <taxon>Fungi</taxon>
        <taxon>Dikarya</taxon>
        <taxon>Ascomycota</taxon>
        <taxon>Saccharomycotina</taxon>
        <taxon>Trigonopsidomycetes</taxon>
        <taxon>Trigonopsidales</taxon>
        <taxon>Trigonopsidaceae</taxon>
        <taxon>Tortispora</taxon>
    </lineage>
</organism>
<proteinExistence type="inferred from homology"/>
<dbReference type="InterPro" id="IPR033177">
    <property type="entry name" value="PSD-B"/>
</dbReference>
<evidence type="ECO:0000256" key="14">
    <source>
        <dbReference type="ARBA" id="ARBA00024326"/>
    </source>
</evidence>
<dbReference type="GO" id="GO:0140042">
    <property type="term" value="P:lipid droplet formation"/>
    <property type="evidence" value="ECO:0007669"/>
    <property type="project" value="EnsemblFungi"/>
</dbReference>
<feature type="signal peptide" evidence="15">
    <location>
        <begin position="1"/>
        <end position="19"/>
    </location>
</feature>
<dbReference type="Proteomes" id="UP000095023">
    <property type="component" value="Unassembled WGS sequence"/>
</dbReference>
<evidence type="ECO:0000256" key="3">
    <source>
        <dbReference type="ARBA" id="ARBA00012243"/>
    </source>
</evidence>
<evidence type="ECO:0000256" key="6">
    <source>
        <dbReference type="ARBA" id="ARBA00022793"/>
    </source>
</evidence>
<evidence type="ECO:0000256" key="2">
    <source>
        <dbReference type="ARBA" id="ARBA00005189"/>
    </source>
</evidence>
<evidence type="ECO:0000256" key="9">
    <source>
        <dbReference type="ARBA" id="ARBA00023136"/>
    </source>
</evidence>
<evidence type="ECO:0000256" key="8">
    <source>
        <dbReference type="ARBA" id="ARBA00023098"/>
    </source>
</evidence>
<keyword evidence="6" id="KW-0210">Decarboxylase</keyword>
<keyword evidence="11" id="KW-0456">Lyase</keyword>
<dbReference type="GO" id="GO:0010636">
    <property type="term" value="P:positive regulation of mitochondrial fusion"/>
    <property type="evidence" value="ECO:0007669"/>
    <property type="project" value="EnsemblFungi"/>
</dbReference>
<dbReference type="GO" id="GO:0006656">
    <property type="term" value="P:phosphatidylcholine biosynthetic process"/>
    <property type="evidence" value="ECO:0007669"/>
    <property type="project" value="EnsemblFungi"/>
</dbReference>
<keyword evidence="9" id="KW-0472">Membrane</keyword>
<dbReference type="GO" id="GO:0010954">
    <property type="term" value="P:positive regulation of protein processing"/>
    <property type="evidence" value="ECO:0007669"/>
    <property type="project" value="EnsemblFungi"/>
</dbReference>
<evidence type="ECO:0000256" key="13">
    <source>
        <dbReference type="ARBA" id="ARBA00023317"/>
    </source>
</evidence>
<dbReference type="OrthoDB" id="4330at2759"/>
<dbReference type="GO" id="GO:0005743">
    <property type="term" value="C:mitochondrial inner membrane"/>
    <property type="evidence" value="ECO:0007669"/>
    <property type="project" value="EnsemblFungi"/>
</dbReference>
<keyword evidence="17" id="KW-1185">Reference proteome</keyword>
<keyword evidence="13" id="KW-0670">Pyruvate</keyword>
<dbReference type="HAMAP" id="MF_03208">
    <property type="entry name" value="PS_decarb_PSD_B_type1_euk"/>
    <property type="match status" value="1"/>
</dbReference>
<gene>
    <name evidence="16" type="ORF">CANCADRAFT_18623</name>
</gene>
<comment type="pathway">
    <text evidence="14">Phospholipid metabolism; phosphatidylethanolamine biosynthesis.</text>
</comment>
<dbReference type="EMBL" id="KV453841">
    <property type="protein sequence ID" value="ODV91789.1"/>
    <property type="molecule type" value="Genomic_DNA"/>
</dbReference>
<dbReference type="EC" id="4.1.1.65" evidence="3"/>
<accession>A0A1E4TJ73</accession>
<evidence type="ECO:0000256" key="15">
    <source>
        <dbReference type="SAM" id="SignalP"/>
    </source>
</evidence>
<feature type="chain" id="PRO_5009163225" description="phosphatidylserine decarboxylase" evidence="15">
    <location>
        <begin position="20"/>
        <end position="433"/>
    </location>
</feature>
<dbReference type="UniPathway" id="UPA00558"/>